<accession>A0A3A3H1B5</accession>
<organism evidence="1 2">
    <name type="scientific">Paenibacillus thiaminolyticus</name>
    <name type="common">Bacillus thiaminolyticus</name>
    <dbReference type="NCBI Taxonomy" id="49283"/>
    <lineage>
        <taxon>Bacteria</taxon>
        <taxon>Bacillati</taxon>
        <taxon>Bacillota</taxon>
        <taxon>Bacilli</taxon>
        <taxon>Bacillales</taxon>
        <taxon>Paenibacillaceae</taxon>
        <taxon>Paenibacillus</taxon>
    </lineage>
</organism>
<dbReference type="AlphaFoldDB" id="A0A3A3H1B5"/>
<evidence type="ECO:0000313" key="1">
    <source>
        <dbReference type="EMBL" id="RJG22643.1"/>
    </source>
</evidence>
<proteinExistence type="predicted"/>
<gene>
    <name evidence="1" type="ORF">DQX05_17040</name>
</gene>
<name>A0A3A3H1B5_PANTH</name>
<dbReference type="RefSeq" id="WP_119794737.1">
    <property type="nucleotide sequence ID" value="NZ_QYZD01000015.1"/>
</dbReference>
<evidence type="ECO:0000313" key="2">
    <source>
        <dbReference type="Proteomes" id="UP000266177"/>
    </source>
</evidence>
<protein>
    <submittedName>
        <fullName evidence="1">Uncharacterized protein</fullName>
    </submittedName>
</protein>
<dbReference type="EMBL" id="QYZD01000015">
    <property type="protein sequence ID" value="RJG22643.1"/>
    <property type="molecule type" value="Genomic_DNA"/>
</dbReference>
<reference evidence="1 2" key="1">
    <citation type="submission" date="2018-09" db="EMBL/GenBank/DDBJ databases">
        <title>Paenibacillus SK2017-BO5.</title>
        <authorList>
            <person name="Piskunova J.V."/>
            <person name="Dubiley S.A."/>
            <person name="Severinov K.V."/>
        </authorList>
    </citation>
    <scope>NUCLEOTIDE SEQUENCE [LARGE SCALE GENOMIC DNA]</scope>
    <source>
        <strain evidence="1 2">BO5</strain>
    </source>
</reference>
<comment type="caution">
    <text evidence="1">The sequence shown here is derived from an EMBL/GenBank/DDBJ whole genome shotgun (WGS) entry which is preliminary data.</text>
</comment>
<dbReference type="Proteomes" id="UP000266177">
    <property type="component" value="Unassembled WGS sequence"/>
</dbReference>
<sequence>MNVIAMKAQLIAAEKIEFDAFRNQHSLANVLNSMTVPLFPAAVITDVLVKINFESRDYITEAEFTVVSPEGKIVCSKSSLPIKNLRTEKEVPGIDLAFNARFPVVEKGNYYYKLVVNNQLLCEYPVYIYSKG</sequence>
<dbReference type="OrthoDB" id="2738060at2"/>